<evidence type="ECO:0000313" key="3">
    <source>
        <dbReference type="EMBL" id="SHI45793.1"/>
    </source>
</evidence>
<name>A0A1M6BBH0_9CLOT</name>
<dbReference type="PROSITE" id="PS51257">
    <property type="entry name" value="PROKAR_LIPOPROTEIN"/>
    <property type="match status" value="1"/>
</dbReference>
<keyword evidence="1" id="KW-0732">Signal</keyword>
<organism evidence="3 4">
    <name type="scientific">Clostridium intestinale DSM 6191</name>
    <dbReference type="NCBI Taxonomy" id="1121320"/>
    <lineage>
        <taxon>Bacteria</taxon>
        <taxon>Bacillati</taxon>
        <taxon>Bacillota</taxon>
        <taxon>Clostridia</taxon>
        <taxon>Eubacteriales</taxon>
        <taxon>Clostridiaceae</taxon>
        <taxon>Clostridium</taxon>
    </lineage>
</organism>
<dbReference type="RefSeq" id="WP_073022194.1">
    <property type="nucleotide sequence ID" value="NZ_FQXU01000014.1"/>
</dbReference>
<reference evidence="3 4" key="1">
    <citation type="submission" date="2016-11" db="EMBL/GenBank/DDBJ databases">
        <authorList>
            <person name="Jaros S."/>
            <person name="Januszkiewicz K."/>
            <person name="Wedrychowicz H."/>
        </authorList>
    </citation>
    <scope>NUCLEOTIDE SEQUENCE [LARGE SCALE GENOMIC DNA]</scope>
    <source>
        <strain evidence="3 4">DSM 6191</strain>
    </source>
</reference>
<feature type="domain" description="DUF5105" evidence="2">
    <location>
        <begin position="29"/>
        <end position="188"/>
    </location>
</feature>
<dbReference type="EMBL" id="FQXU01000014">
    <property type="protein sequence ID" value="SHI45793.1"/>
    <property type="molecule type" value="Genomic_DNA"/>
</dbReference>
<gene>
    <name evidence="3" type="ORF">SAMN02745941_03835</name>
</gene>
<protein>
    <recommendedName>
        <fullName evidence="2">DUF5105 domain-containing protein</fullName>
    </recommendedName>
</protein>
<dbReference type="Pfam" id="PF17118">
    <property type="entry name" value="DUF5105"/>
    <property type="match status" value="1"/>
</dbReference>
<evidence type="ECO:0000259" key="2">
    <source>
        <dbReference type="Pfam" id="PF17118"/>
    </source>
</evidence>
<evidence type="ECO:0000313" key="4">
    <source>
        <dbReference type="Proteomes" id="UP000184241"/>
    </source>
</evidence>
<feature type="signal peptide" evidence="1">
    <location>
        <begin position="1"/>
        <end position="21"/>
    </location>
</feature>
<dbReference type="InterPro" id="IPR031343">
    <property type="entry name" value="DUF5105"/>
</dbReference>
<evidence type="ECO:0000256" key="1">
    <source>
        <dbReference type="SAM" id="SignalP"/>
    </source>
</evidence>
<dbReference type="Proteomes" id="UP000184241">
    <property type="component" value="Unassembled WGS sequence"/>
</dbReference>
<proteinExistence type="predicted"/>
<accession>A0A1M6BBH0</accession>
<sequence>MKSLKKLSIILAIMMFSIVMVSCSKPKTTPVEGTQILLDMIFKDDKSNISKIGMSDADYKEFRDALEKGYVQAFAQDPTGNTISKEDQEKLKNAIFTGLAKIEYEVSEISQDKDTAKVEVKIKGFDVDKIVNDGTDKITEAVFANPSISEAELMKLSTDIVSEGFANGVFIEQPKSLTLDLNLESNMWVPSETGIYNFMAEAVSN</sequence>
<feature type="chain" id="PRO_5039471920" description="DUF5105 domain-containing protein" evidence="1">
    <location>
        <begin position="22"/>
        <end position="205"/>
    </location>
</feature>
<dbReference type="AlphaFoldDB" id="A0A1M6BBH0"/>